<organism evidence="1 2">
    <name type="scientific">Panagrolaimus sp. JU765</name>
    <dbReference type="NCBI Taxonomy" id="591449"/>
    <lineage>
        <taxon>Eukaryota</taxon>
        <taxon>Metazoa</taxon>
        <taxon>Ecdysozoa</taxon>
        <taxon>Nematoda</taxon>
        <taxon>Chromadorea</taxon>
        <taxon>Rhabditida</taxon>
        <taxon>Tylenchina</taxon>
        <taxon>Panagrolaimomorpha</taxon>
        <taxon>Panagrolaimoidea</taxon>
        <taxon>Panagrolaimidae</taxon>
        <taxon>Panagrolaimus</taxon>
    </lineage>
</organism>
<name>A0AC34Q9W8_9BILA</name>
<evidence type="ECO:0000313" key="2">
    <source>
        <dbReference type="WBParaSite" id="JU765_v2.g14209.t1"/>
    </source>
</evidence>
<evidence type="ECO:0000313" key="1">
    <source>
        <dbReference type="Proteomes" id="UP000887576"/>
    </source>
</evidence>
<dbReference type="Proteomes" id="UP000887576">
    <property type="component" value="Unplaced"/>
</dbReference>
<accession>A0AC34Q9W8</accession>
<dbReference type="WBParaSite" id="JU765_v2.g14209.t1">
    <property type="protein sequence ID" value="JU765_v2.g14209.t1"/>
    <property type="gene ID" value="JU765_v2.g14209"/>
</dbReference>
<sequence length="395" mass="44054">MPEEKQPGVTTVLTEPVVNKYVAAGKVTNDVLKEVIAKAVEGAVVGDLCTYGDERIKALVGNLFKKEKEIERGSCMPTCISINNVVCHFSPLKSENPVVLKNGDVVKIDLGAHIDGYMATAAHTIVVGATKDNKVTGKKADVVLATHYALEAAIRSLHPSKNLQTTDVTNAISKVAEQYKVVPLENMLSHQVDKYEHSGLKEIIQNPTDEQLAKHEKKNFEENEVYVIDIFMSTGEGKGKNSESRTTVYRKNDIIYQLKMKHARQFISEVTKEYANMPFSIRNFANEAQTKYGVVECERHALIQPYPVIIEKDSEFVAHFKYTVLLTSNGITKVAGLTFDDTVYQSEYKIQDPELRALINDSLKKKAAKKEDEKKESGDAKKDEAKDGKKEETKK</sequence>
<proteinExistence type="predicted"/>
<protein>
    <submittedName>
        <fullName evidence="2">Peptidase M24 domain-containing protein</fullName>
    </submittedName>
</protein>
<reference evidence="2" key="1">
    <citation type="submission" date="2022-11" db="UniProtKB">
        <authorList>
            <consortium name="WormBaseParasite"/>
        </authorList>
    </citation>
    <scope>IDENTIFICATION</scope>
</reference>